<comment type="pathway">
    <text evidence="2 13">Amino-acid biosynthesis; L-methionine biosynthesis via de novo pathway; L-homoserine from L-aspartate: step 1/3.</text>
</comment>
<evidence type="ECO:0000256" key="1">
    <source>
        <dbReference type="ARBA" id="ARBA00004766"/>
    </source>
</evidence>
<dbReference type="CDD" id="cd04913">
    <property type="entry name" value="ACT_AKii-LysC-BS-like_1"/>
    <property type="match status" value="1"/>
</dbReference>
<dbReference type="InterPro" id="IPR045865">
    <property type="entry name" value="ACT-like_dom_sf"/>
</dbReference>
<keyword evidence="7" id="KW-0547">Nucleotide-binding</keyword>
<dbReference type="PANTHER" id="PTHR21499:SF3">
    <property type="entry name" value="ASPARTOKINASE"/>
    <property type="match status" value="1"/>
</dbReference>
<dbReference type="InterPro" id="IPR036393">
    <property type="entry name" value="AceGlu_kinase-like_sf"/>
</dbReference>
<dbReference type="Proteomes" id="UP001058120">
    <property type="component" value="Chromosome"/>
</dbReference>
<reference evidence="15" key="1">
    <citation type="submission" date="2020-12" db="EMBL/GenBank/DDBJ databases">
        <title>Taurinivorans muris gen. nov., sp. nov., fundamental and realized metabolic niche of a ubiquitous sulfidogenic bacterium in the murine intestine.</title>
        <authorList>
            <person name="Ye H."/>
            <person name="Hanson B.T."/>
            <person name="Loy A."/>
        </authorList>
    </citation>
    <scope>NUCLEOTIDE SEQUENCE</scope>
    <source>
        <strain evidence="15">LT0009</strain>
    </source>
</reference>
<evidence type="ECO:0000256" key="2">
    <source>
        <dbReference type="ARBA" id="ARBA00004986"/>
    </source>
</evidence>
<dbReference type="Gene3D" id="3.40.1160.10">
    <property type="entry name" value="Acetylglutamate kinase-like"/>
    <property type="match status" value="1"/>
</dbReference>
<keyword evidence="9" id="KW-0067">ATP-binding</keyword>
<comment type="pathway">
    <text evidence="1 13">Amino-acid biosynthesis; L-lysine biosynthesis via DAP pathway; (S)-tetrahydrodipicolinate from L-aspartate: step 1/4.</text>
</comment>
<evidence type="ECO:0000256" key="12">
    <source>
        <dbReference type="RuleBase" id="RU003448"/>
    </source>
</evidence>
<evidence type="ECO:0000256" key="10">
    <source>
        <dbReference type="ARBA" id="ARBA00023154"/>
    </source>
</evidence>
<keyword evidence="8 12" id="KW-0418">Kinase</keyword>
<evidence type="ECO:0000256" key="3">
    <source>
        <dbReference type="ARBA" id="ARBA00005139"/>
    </source>
</evidence>
<evidence type="ECO:0000256" key="6">
    <source>
        <dbReference type="ARBA" id="ARBA00022679"/>
    </source>
</evidence>
<accession>A0ABY5XZN0</accession>
<evidence type="ECO:0000256" key="13">
    <source>
        <dbReference type="RuleBase" id="RU004249"/>
    </source>
</evidence>
<keyword evidence="6 12" id="KW-0808">Transferase</keyword>
<comment type="similarity">
    <text evidence="4 12">Belongs to the aspartokinase family.</text>
</comment>
<dbReference type="Gene3D" id="3.30.2130.10">
    <property type="entry name" value="VC0802-like"/>
    <property type="match status" value="1"/>
</dbReference>
<keyword evidence="16" id="KW-1185">Reference proteome</keyword>
<evidence type="ECO:0000313" key="16">
    <source>
        <dbReference type="Proteomes" id="UP001058120"/>
    </source>
</evidence>
<evidence type="ECO:0000259" key="14">
    <source>
        <dbReference type="PROSITE" id="PS51671"/>
    </source>
</evidence>
<dbReference type="CDD" id="cd04261">
    <property type="entry name" value="AAK_AKii-LysC-BS"/>
    <property type="match status" value="1"/>
</dbReference>
<protein>
    <recommendedName>
        <fullName evidence="12">Aspartokinase</fullName>
        <ecNumber evidence="12">2.7.2.4</ecNumber>
    </recommendedName>
</protein>
<organism evidence="15 16">
    <name type="scientific">Taurinivorans muris</name>
    <dbReference type="NCBI Taxonomy" id="2787751"/>
    <lineage>
        <taxon>Bacteria</taxon>
        <taxon>Pseudomonadati</taxon>
        <taxon>Thermodesulfobacteriota</taxon>
        <taxon>Desulfovibrionia</taxon>
        <taxon>Desulfovibrionales</taxon>
        <taxon>Desulfovibrionaceae</taxon>
        <taxon>Taurinivorans</taxon>
    </lineage>
</organism>
<sequence length="410" mass="44450">MKVLVQKFGGSSVADLECMKKVRAKVLDAVAQGYKVVVVLSARAGQTNKLVEMAYQWSDEPNPAEYDALLATGEQESIALFSMLLNDAGVKARSMVGYQVPVLTDNSYGSARIISIEAGHFLSELERFDVVVMAGFQGYSMENRITTLGRGGSDTSAVAIAAALSAEIGTVDCHIYTDVDGVYTTDPRMVPKATKIPKISYDEMLEMASMGAKVLQIRSVEFAKKYKVPVWVRSTFTNDEGTLVTQEDESMMESVMVSGVAFDKDQVRITILGVPDQPGVSAALFAPLADHEILVDMIVQKASREGITDMTYTVSHKDLKRALVYTEKVAEEIGAQGIEYDDQVAKVSVIGVGMRNHSGVAAIAFSALHKANINILMISTSEIKISCLIHANELEKAVRTLHTTFGLDGE</sequence>
<dbReference type="NCBIfam" id="TIGR00657">
    <property type="entry name" value="asp_kinases"/>
    <property type="match status" value="1"/>
</dbReference>
<dbReference type="EC" id="2.7.2.4" evidence="12"/>
<evidence type="ECO:0000256" key="4">
    <source>
        <dbReference type="ARBA" id="ARBA00010122"/>
    </source>
</evidence>
<dbReference type="InterPro" id="IPR002912">
    <property type="entry name" value="ACT_dom"/>
</dbReference>
<dbReference type="EMBL" id="CP065938">
    <property type="protein sequence ID" value="UWX05359.1"/>
    <property type="molecule type" value="Genomic_DNA"/>
</dbReference>
<dbReference type="GO" id="GO:0004072">
    <property type="term" value="F:aspartate kinase activity"/>
    <property type="evidence" value="ECO:0007669"/>
    <property type="project" value="UniProtKB-EC"/>
</dbReference>
<comment type="pathway">
    <text evidence="3 13">Amino-acid biosynthesis; L-threonine biosynthesis; L-threonine from L-aspartate: step 1/5.</text>
</comment>
<evidence type="ECO:0000313" key="15">
    <source>
        <dbReference type="EMBL" id="UWX05359.1"/>
    </source>
</evidence>
<dbReference type="Pfam" id="PF01842">
    <property type="entry name" value="ACT"/>
    <property type="match status" value="1"/>
</dbReference>
<dbReference type="PANTHER" id="PTHR21499">
    <property type="entry name" value="ASPARTATE KINASE"/>
    <property type="match status" value="1"/>
</dbReference>
<dbReference type="InterPro" id="IPR054352">
    <property type="entry name" value="ACT_Aspartokinase"/>
</dbReference>
<dbReference type="SUPFAM" id="SSF53633">
    <property type="entry name" value="Carbamate kinase-like"/>
    <property type="match status" value="1"/>
</dbReference>
<dbReference type="RefSeq" id="WP_334314936.1">
    <property type="nucleotide sequence ID" value="NZ_CP065938.1"/>
</dbReference>
<dbReference type="InterPro" id="IPR001048">
    <property type="entry name" value="Asp/Glu/Uridylate_kinase"/>
</dbReference>
<feature type="domain" description="ACT" evidence="14">
    <location>
        <begin position="269"/>
        <end position="352"/>
    </location>
</feature>
<keyword evidence="10" id="KW-0457">Lysine biosynthesis</keyword>
<evidence type="ECO:0000256" key="8">
    <source>
        <dbReference type="ARBA" id="ARBA00022777"/>
    </source>
</evidence>
<comment type="catalytic activity">
    <reaction evidence="11 12">
        <text>L-aspartate + ATP = 4-phospho-L-aspartate + ADP</text>
        <dbReference type="Rhea" id="RHEA:23776"/>
        <dbReference type="ChEBI" id="CHEBI:29991"/>
        <dbReference type="ChEBI" id="CHEBI:30616"/>
        <dbReference type="ChEBI" id="CHEBI:57535"/>
        <dbReference type="ChEBI" id="CHEBI:456216"/>
        <dbReference type="EC" id="2.7.2.4"/>
    </reaction>
</comment>
<dbReference type="InterPro" id="IPR005260">
    <property type="entry name" value="Asp_kin_monofn"/>
</dbReference>
<dbReference type="PROSITE" id="PS51671">
    <property type="entry name" value="ACT"/>
    <property type="match status" value="1"/>
</dbReference>
<dbReference type="PIRSF" id="PIRSF000726">
    <property type="entry name" value="Asp_kin"/>
    <property type="match status" value="1"/>
</dbReference>
<dbReference type="InterPro" id="IPR041740">
    <property type="entry name" value="AKii-LysC-BS"/>
</dbReference>
<dbReference type="Pfam" id="PF00696">
    <property type="entry name" value="AA_kinase"/>
    <property type="match status" value="1"/>
</dbReference>
<dbReference type="NCBIfam" id="NF005154">
    <property type="entry name" value="PRK06635.1-2"/>
    <property type="match status" value="1"/>
</dbReference>
<evidence type="ECO:0000256" key="7">
    <source>
        <dbReference type="ARBA" id="ARBA00022741"/>
    </source>
</evidence>
<dbReference type="CDD" id="cd04923">
    <property type="entry name" value="ACT_AK-LysC-DapG-like_2"/>
    <property type="match status" value="1"/>
</dbReference>
<dbReference type="NCBIfam" id="TIGR00656">
    <property type="entry name" value="asp_kin_monofn"/>
    <property type="match status" value="1"/>
</dbReference>
<dbReference type="PROSITE" id="PS00324">
    <property type="entry name" value="ASPARTOKINASE"/>
    <property type="match status" value="1"/>
</dbReference>
<dbReference type="NCBIfam" id="NF005155">
    <property type="entry name" value="PRK06635.1-4"/>
    <property type="match status" value="1"/>
</dbReference>
<dbReference type="Pfam" id="PF22468">
    <property type="entry name" value="ACT_9"/>
    <property type="match status" value="1"/>
</dbReference>
<name>A0ABY5XZN0_9BACT</name>
<dbReference type="SUPFAM" id="SSF55021">
    <property type="entry name" value="ACT-like"/>
    <property type="match status" value="2"/>
</dbReference>
<evidence type="ECO:0000256" key="9">
    <source>
        <dbReference type="ARBA" id="ARBA00022840"/>
    </source>
</evidence>
<evidence type="ECO:0000256" key="5">
    <source>
        <dbReference type="ARBA" id="ARBA00022605"/>
    </source>
</evidence>
<dbReference type="InterPro" id="IPR018042">
    <property type="entry name" value="Aspartate_kinase_CS"/>
</dbReference>
<dbReference type="InterPro" id="IPR001341">
    <property type="entry name" value="Asp_kinase"/>
</dbReference>
<evidence type="ECO:0000256" key="11">
    <source>
        <dbReference type="ARBA" id="ARBA00047872"/>
    </source>
</evidence>
<gene>
    <name evidence="15" type="ORF">JBF11_07860</name>
</gene>
<keyword evidence="5 13" id="KW-0028">Amino-acid biosynthesis</keyword>
<proteinExistence type="inferred from homology"/>